<evidence type="ECO:0000313" key="2">
    <source>
        <dbReference type="Proteomes" id="UP001432027"/>
    </source>
</evidence>
<dbReference type="Proteomes" id="UP001432027">
    <property type="component" value="Unassembled WGS sequence"/>
</dbReference>
<proteinExistence type="predicted"/>
<sequence>MEFARICTISVRHAAASLMQSMHSWGILPICPSLIISDSDYVDVDIQLDRVNYLMHPLRDGTF</sequence>
<feature type="non-terminal residue" evidence="1">
    <location>
        <position position="63"/>
    </location>
</feature>
<accession>A0AAV5SPJ1</accession>
<reference evidence="1" key="1">
    <citation type="submission" date="2023-10" db="EMBL/GenBank/DDBJ databases">
        <title>Genome assembly of Pristionchus species.</title>
        <authorList>
            <person name="Yoshida K."/>
            <person name="Sommer R.J."/>
        </authorList>
    </citation>
    <scope>NUCLEOTIDE SEQUENCE</scope>
    <source>
        <strain evidence="1">RS0144</strain>
    </source>
</reference>
<comment type="caution">
    <text evidence="1">The sequence shown here is derived from an EMBL/GenBank/DDBJ whole genome shotgun (WGS) entry which is preliminary data.</text>
</comment>
<dbReference type="EMBL" id="BTSX01000002">
    <property type="protein sequence ID" value="GMS84038.1"/>
    <property type="molecule type" value="Genomic_DNA"/>
</dbReference>
<protein>
    <submittedName>
        <fullName evidence="1">Uncharacterized protein</fullName>
    </submittedName>
</protein>
<evidence type="ECO:0000313" key="1">
    <source>
        <dbReference type="EMBL" id="GMS84038.1"/>
    </source>
</evidence>
<keyword evidence="2" id="KW-1185">Reference proteome</keyword>
<name>A0AAV5SPJ1_9BILA</name>
<gene>
    <name evidence="1" type="ORF">PENTCL1PPCAC_6213</name>
</gene>
<organism evidence="1 2">
    <name type="scientific">Pristionchus entomophagus</name>
    <dbReference type="NCBI Taxonomy" id="358040"/>
    <lineage>
        <taxon>Eukaryota</taxon>
        <taxon>Metazoa</taxon>
        <taxon>Ecdysozoa</taxon>
        <taxon>Nematoda</taxon>
        <taxon>Chromadorea</taxon>
        <taxon>Rhabditida</taxon>
        <taxon>Rhabditina</taxon>
        <taxon>Diplogasteromorpha</taxon>
        <taxon>Diplogasteroidea</taxon>
        <taxon>Neodiplogasteridae</taxon>
        <taxon>Pristionchus</taxon>
    </lineage>
</organism>
<dbReference type="AlphaFoldDB" id="A0AAV5SPJ1"/>